<sequence>MENNALYVSVGLILLLVFLLFSIIASGRLWALSCWGGIVFVVACIIMALTKPEDD</sequence>
<proteinExistence type="predicted"/>
<keyword evidence="1" id="KW-0812">Transmembrane</keyword>
<organism evidence="2">
    <name type="scientific">marine metagenome</name>
    <dbReference type="NCBI Taxonomy" id="408172"/>
    <lineage>
        <taxon>unclassified sequences</taxon>
        <taxon>metagenomes</taxon>
        <taxon>ecological metagenomes</taxon>
    </lineage>
</organism>
<name>A0A381YQ09_9ZZZZ</name>
<feature type="transmembrane region" description="Helical" evidence="1">
    <location>
        <begin position="29"/>
        <end position="49"/>
    </location>
</feature>
<reference evidence="2" key="1">
    <citation type="submission" date="2018-05" db="EMBL/GenBank/DDBJ databases">
        <authorList>
            <person name="Lanie J.A."/>
            <person name="Ng W.-L."/>
            <person name="Kazmierczak K.M."/>
            <person name="Andrzejewski T.M."/>
            <person name="Davidsen T.M."/>
            <person name="Wayne K.J."/>
            <person name="Tettelin H."/>
            <person name="Glass J.I."/>
            <person name="Rusch D."/>
            <person name="Podicherti R."/>
            <person name="Tsui H.-C.T."/>
            <person name="Winkler M.E."/>
        </authorList>
    </citation>
    <scope>NUCLEOTIDE SEQUENCE</scope>
</reference>
<evidence type="ECO:0000313" key="2">
    <source>
        <dbReference type="EMBL" id="SVA78741.1"/>
    </source>
</evidence>
<accession>A0A381YQ09</accession>
<evidence type="ECO:0000256" key="1">
    <source>
        <dbReference type="SAM" id="Phobius"/>
    </source>
</evidence>
<dbReference type="AlphaFoldDB" id="A0A381YQ09"/>
<gene>
    <name evidence="2" type="ORF">METZ01_LOCUS131595</name>
</gene>
<feature type="transmembrane region" description="Helical" evidence="1">
    <location>
        <begin position="6"/>
        <end position="24"/>
    </location>
</feature>
<keyword evidence="1" id="KW-1133">Transmembrane helix</keyword>
<protein>
    <submittedName>
        <fullName evidence="2">Uncharacterized protein</fullName>
    </submittedName>
</protein>
<keyword evidence="1" id="KW-0472">Membrane</keyword>
<dbReference type="EMBL" id="UINC01018692">
    <property type="protein sequence ID" value="SVA78741.1"/>
    <property type="molecule type" value="Genomic_DNA"/>
</dbReference>